<evidence type="ECO:0000259" key="1">
    <source>
        <dbReference type="Pfam" id="PF13480"/>
    </source>
</evidence>
<dbReference type="Pfam" id="PF13480">
    <property type="entry name" value="Acetyltransf_6"/>
    <property type="match status" value="1"/>
</dbReference>
<sequence length="404" mass="44119">MVGEGGSMTSLAQDLTSAGMIRDSMCGGLKAEVFVDLASVEALWRGMETAPDALATPYQRFDWVASFVRGLEVQDRLRVLVLRDEAGRPAMLLPLLLSRMRGLTVARVAGAKHANYHMPLYASRQAAGLFAEEVEAALVAAGREAGIDAYALDHQPRFWDGIANPLSTKGAPCASDAYGLMLGPDAEATVKRAFSGDARKKLRAKERKLVEALGPVDYVQATTPETIVAILDAFYEQKRSRFTMMGIANPYADDDVRRFIAAATAPGQARPAIELHALIAKNDGRVLATFGGAINDNRFSGMWTSFDPDPEIGRFSPGDLLLHHLINQQTSAGRRAFDLGVGEARYKSSICDETIELVEVLIPVTLRGHLFAQATDAALRLKRRIKRSPRLWQAVSRLRALRRS</sequence>
<dbReference type="InterPro" id="IPR038740">
    <property type="entry name" value="BioF2-like_GNAT_dom"/>
</dbReference>
<feature type="domain" description="BioF2-like acetyltransferase" evidence="1">
    <location>
        <begin position="197"/>
        <end position="348"/>
    </location>
</feature>
<dbReference type="SUPFAM" id="SSF55729">
    <property type="entry name" value="Acyl-CoA N-acyltransferases (Nat)"/>
    <property type="match status" value="1"/>
</dbReference>
<dbReference type="InterPro" id="IPR016181">
    <property type="entry name" value="Acyl_CoA_acyltransferase"/>
</dbReference>
<dbReference type="Gene3D" id="3.40.630.30">
    <property type="match status" value="1"/>
</dbReference>
<accession>A0A512JF74</accession>
<gene>
    <name evidence="2" type="ORF">MGN01_04420</name>
</gene>
<keyword evidence="3" id="KW-1185">Reference proteome</keyword>
<reference evidence="2 3" key="1">
    <citation type="submission" date="2019-07" db="EMBL/GenBank/DDBJ databases">
        <title>Whole genome shotgun sequence of Methylobacterium gnaphalii NBRC 107716.</title>
        <authorList>
            <person name="Hosoyama A."/>
            <person name="Uohara A."/>
            <person name="Ohji S."/>
            <person name="Ichikawa N."/>
        </authorList>
    </citation>
    <scope>NUCLEOTIDE SEQUENCE [LARGE SCALE GENOMIC DNA]</scope>
    <source>
        <strain evidence="2 3">NBRC 107716</strain>
    </source>
</reference>
<comment type="caution">
    <text evidence="2">The sequence shown here is derived from an EMBL/GenBank/DDBJ whole genome shotgun (WGS) entry which is preliminary data.</text>
</comment>
<dbReference type="AlphaFoldDB" id="A0A512JF74"/>
<dbReference type="Proteomes" id="UP000321750">
    <property type="component" value="Unassembled WGS sequence"/>
</dbReference>
<evidence type="ECO:0000313" key="2">
    <source>
        <dbReference type="EMBL" id="GEP08597.1"/>
    </source>
</evidence>
<protein>
    <recommendedName>
        <fullName evidence="1">BioF2-like acetyltransferase domain-containing protein</fullName>
    </recommendedName>
</protein>
<name>A0A512JF74_9HYPH</name>
<dbReference type="EMBL" id="BJZV01000002">
    <property type="protein sequence ID" value="GEP08597.1"/>
    <property type="molecule type" value="Genomic_DNA"/>
</dbReference>
<proteinExistence type="predicted"/>
<organism evidence="2 3">
    <name type="scientific">Methylobacterium gnaphalii</name>
    <dbReference type="NCBI Taxonomy" id="1010610"/>
    <lineage>
        <taxon>Bacteria</taxon>
        <taxon>Pseudomonadati</taxon>
        <taxon>Pseudomonadota</taxon>
        <taxon>Alphaproteobacteria</taxon>
        <taxon>Hyphomicrobiales</taxon>
        <taxon>Methylobacteriaceae</taxon>
        <taxon>Methylobacterium</taxon>
    </lineage>
</organism>
<evidence type="ECO:0000313" key="3">
    <source>
        <dbReference type="Proteomes" id="UP000321750"/>
    </source>
</evidence>